<name>A0A5E4NAB6_9HEMI</name>
<protein>
    <submittedName>
        <fullName evidence="1">Uncharacterized protein</fullName>
    </submittedName>
</protein>
<proteinExistence type="predicted"/>
<reference evidence="1 2" key="1">
    <citation type="submission" date="2019-08" db="EMBL/GenBank/DDBJ databases">
        <authorList>
            <person name="Alioto T."/>
            <person name="Alioto T."/>
            <person name="Gomez Garrido J."/>
        </authorList>
    </citation>
    <scope>NUCLEOTIDE SEQUENCE [LARGE SCALE GENOMIC DNA]</scope>
</reference>
<evidence type="ECO:0000313" key="1">
    <source>
        <dbReference type="EMBL" id="VVC38514.1"/>
    </source>
</evidence>
<dbReference type="EMBL" id="CABPRJ010001477">
    <property type="protein sequence ID" value="VVC38514.1"/>
    <property type="molecule type" value="Genomic_DNA"/>
</dbReference>
<sequence length="68" mass="8086">MNTNEEDAMLLIDWIDALNPPEFEEADGEFLDFPNPSWRSENAILHNLHLVNQILQIYMRHLDWLAQH</sequence>
<organism evidence="1 2">
    <name type="scientific">Cinara cedri</name>
    <dbReference type="NCBI Taxonomy" id="506608"/>
    <lineage>
        <taxon>Eukaryota</taxon>
        <taxon>Metazoa</taxon>
        <taxon>Ecdysozoa</taxon>
        <taxon>Arthropoda</taxon>
        <taxon>Hexapoda</taxon>
        <taxon>Insecta</taxon>
        <taxon>Pterygota</taxon>
        <taxon>Neoptera</taxon>
        <taxon>Paraneoptera</taxon>
        <taxon>Hemiptera</taxon>
        <taxon>Sternorrhyncha</taxon>
        <taxon>Aphidomorpha</taxon>
        <taxon>Aphidoidea</taxon>
        <taxon>Aphididae</taxon>
        <taxon>Lachninae</taxon>
        <taxon>Cinara</taxon>
    </lineage>
</organism>
<gene>
    <name evidence="1" type="ORF">CINCED_3A003217</name>
</gene>
<dbReference type="AlphaFoldDB" id="A0A5E4NAB6"/>
<evidence type="ECO:0000313" key="2">
    <source>
        <dbReference type="Proteomes" id="UP000325440"/>
    </source>
</evidence>
<dbReference type="Proteomes" id="UP000325440">
    <property type="component" value="Unassembled WGS sequence"/>
</dbReference>
<keyword evidence="2" id="KW-1185">Reference proteome</keyword>
<accession>A0A5E4NAB6</accession>